<reference evidence="1 2" key="1">
    <citation type="submission" date="2020-08" db="EMBL/GenBank/DDBJ databases">
        <title>Sequencing the genomes of 1000 actinobacteria strains.</title>
        <authorList>
            <person name="Klenk H.-P."/>
        </authorList>
    </citation>
    <scope>NUCLEOTIDE SEQUENCE [LARGE SCALE GENOMIC DNA]</scope>
    <source>
        <strain evidence="1 2">DSM 45584</strain>
    </source>
</reference>
<proteinExistence type="predicted"/>
<sequence length="102" mass="10374">MFPLPRPLLLLGAGAIGAIYLIGAGQPGSSPGETKPCIFRVTADILNVRSGPSFGAGRVDSLDHGAQVIGTPYVVGGFRDLGNARWAAAEFLAPAPGSICDP</sequence>
<evidence type="ECO:0000313" key="1">
    <source>
        <dbReference type="EMBL" id="MBB5154893.1"/>
    </source>
</evidence>
<evidence type="ECO:0000313" key="2">
    <source>
        <dbReference type="Proteomes" id="UP000584374"/>
    </source>
</evidence>
<dbReference type="EMBL" id="JACHIW010000001">
    <property type="protein sequence ID" value="MBB5154893.1"/>
    <property type="molecule type" value="Genomic_DNA"/>
</dbReference>
<comment type="caution">
    <text evidence="1">The sequence shown here is derived from an EMBL/GenBank/DDBJ whole genome shotgun (WGS) entry which is preliminary data.</text>
</comment>
<dbReference type="RefSeq" id="WP_184726327.1">
    <property type="nucleotide sequence ID" value="NZ_JACHIW010000001.1"/>
</dbReference>
<accession>A0A840QD77</accession>
<dbReference type="AlphaFoldDB" id="A0A840QD77"/>
<name>A0A840QD77_9PSEU</name>
<dbReference type="Proteomes" id="UP000584374">
    <property type="component" value="Unassembled WGS sequence"/>
</dbReference>
<evidence type="ECO:0008006" key="3">
    <source>
        <dbReference type="Google" id="ProtNLM"/>
    </source>
</evidence>
<keyword evidence="2" id="KW-1185">Reference proteome</keyword>
<protein>
    <recommendedName>
        <fullName evidence="3">SH3b domain-containing protein</fullName>
    </recommendedName>
</protein>
<organism evidence="1 2">
    <name type="scientific">Saccharopolyspora phatthalungensis</name>
    <dbReference type="NCBI Taxonomy" id="664693"/>
    <lineage>
        <taxon>Bacteria</taxon>
        <taxon>Bacillati</taxon>
        <taxon>Actinomycetota</taxon>
        <taxon>Actinomycetes</taxon>
        <taxon>Pseudonocardiales</taxon>
        <taxon>Pseudonocardiaceae</taxon>
        <taxon>Saccharopolyspora</taxon>
    </lineage>
</organism>
<gene>
    <name evidence="1" type="ORF">BJ970_002427</name>
</gene>